<dbReference type="Pfam" id="PF02900">
    <property type="entry name" value="LigB"/>
    <property type="match status" value="1"/>
</dbReference>
<dbReference type="CDD" id="cd07363">
    <property type="entry name" value="45_DOPA_Dioxygenase"/>
    <property type="match status" value="1"/>
</dbReference>
<keyword evidence="4" id="KW-0862">Zinc</keyword>
<evidence type="ECO:0000256" key="1">
    <source>
        <dbReference type="ARBA" id="ARBA00001947"/>
    </source>
</evidence>
<dbReference type="RefSeq" id="XP_029658119.1">
    <property type="nucleotide sequence ID" value="XM_029802259.2"/>
</dbReference>
<keyword evidence="5" id="KW-0560">Oxidoreductase</keyword>
<dbReference type="Proteomes" id="UP000515154">
    <property type="component" value="Linkage group LG2"/>
</dbReference>
<dbReference type="GO" id="GO:0016702">
    <property type="term" value="F:oxidoreductase activity, acting on single donors with incorporation of molecular oxygen, incorporation of two atoms of oxygen"/>
    <property type="evidence" value="ECO:0007669"/>
    <property type="project" value="UniProtKB-ARBA"/>
</dbReference>
<comment type="similarity">
    <text evidence="2">Belongs to the DODA-type extradiol aromatic ring-opening dioxygenase family.</text>
</comment>
<evidence type="ECO:0000313" key="8">
    <source>
        <dbReference type="RefSeq" id="XP_029658119.1"/>
    </source>
</evidence>
<evidence type="ECO:0000256" key="2">
    <source>
        <dbReference type="ARBA" id="ARBA00007581"/>
    </source>
</evidence>
<gene>
    <name evidence="8" type="primary">LOC115232403</name>
</gene>
<evidence type="ECO:0000256" key="4">
    <source>
        <dbReference type="ARBA" id="ARBA00022833"/>
    </source>
</evidence>
<feature type="domain" description="Extradiol ring-cleavage dioxygenase class III enzyme subunit B" evidence="6">
    <location>
        <begin position="13"/>
        <end position="259"/>
    </location>
</feature>
<dbReference type="InterPro" id="IPR014436">
    <property type="entry name" value="Extradiol_dOase_DODA"/>
</dbReference>
<dbReference type="GO" id="GO:0008270">
    <property type="term" value="F:zinc ion binding"/>
    <property type="evidence" value="ECO:0007669"/>
    <property type="project" value="InterPro"/>
</dbReference>
<sequence>MSGHSNDRVQPVIFLSHGGGPSFFMDVKEYPDMRGMDRDSEAAKFLQNLTRTHLNKRPEAILVVSAHWEENVPCVMDDQNHSLFFDYYGFPKSMYDLKWPAKGAPAVAARVTELFKTHGISCRQVRGRGLDHGVFVPLILVWPEADIPTFQISLKNTLDIKEHQEIGEALSELRKDGILIVGSGFMTHSSEKAKTVDGVFEWANEFKVWERNVFCNPKLSASERKNQMLECESLRFFHKAHPRIEHFLPLVVASAAAGYVCGEAIFSQFVSPSLLLEHVVFKSDP</sequence>
<dbReference type="KEGG" id="osn:115232403"/>
<dbReference type="InterPro" id="IPR004183">
    <property type="entry name" value="Xdiol_dOase_suB"/>
</dbReference>
<dbReference type="PIRSF" id="PIRSF006157">
    <property type="entry name" value="Doxgns_DODA"/>
    <property type="match status" value="1"/>
</dbReference>
<organism evidence="7 8">
    <name type="scientific">Octopus sinensis</name>
    <name type="common">East Asian common octopus</name>
    <dbReference type="NCBI Taxonomy" id="2607531"/>
    <lineage>
        <taxon>Eukaryota</taxon>
        <taxon>Metazoa</taxon>
        <taxon>Spiralia</taxon>
        <taxon>Lophotrochozoa</taxon>
        <taxon>Mollusca</taxon>
        <taxon>Cephalopoda</taxon>
        <taxon>Coleoidea</taxon>
        <taxon>Octopodiformes</taxon>
        <taxon>Octopoda</taxon>
        <taxon>Incirrata</taxon>
        <taxon>Octopodidae</taxon>
        <taxon>Octopus</taxon>
    </lineage>
</organism>
<reference evidence="8" key="1">
    <citation type="submission" date="2025-08" db="UniProtKB">
        <authorList>
            <consortium name="RefSeq"/>
        </authorList>
    </citation>
    <scope>IDENTIFICATION</scope>
</reference>
<dbReference type="PANTHER" id="PTHR30096">
    <property type="entry name" value="4,5-DOPA DIOXYGENASE EXTRADIOL-LIKE PROTEIN"/>
    <property type="match status" value="1"/>
</dbReference>
<dbReference type="SUPFAM" id="SSF53213">
    <property type="entry name" value="LigB-like"/>
    <property type="match status" value="1"/>
</dbReference>
<dbReference type="GO" id="GO:0008198">
    <property type="term" value="F:ferrous iron binding"/>
    <property type="evidence" value="ECO:0007669"/>
    <property type="project" value="InterPro"/>
</dbReference>
<evidence type="ECO:0000256" key="3">
    <source>
        <dbReference type="ARBA" id="ARBA00022723"/>
    </source>
</evidence>
<name>A0A6P7U0A3_9MOLL</name>
<dbReference type="PANTHER" id="PTHR30096:SF0">
    <property type="entry name" value="4,5-DOPA DIOXYGENASE EXTRADIOL-LIKE PROTEIN"/>
    <property type="match status" value="1"/>
</dbReference>
<accession>A0A6P7U0A3</accession>
<protein>
    <submittedName>
        <fullName evidence="8">4,5-DOPA dioxygenase extradiol</fullName>
    </submittedName>
</protein>
<proteinExistence type="inferred from homology"/>
<keyword evidence="8" id="KW-0223">Dioxygenase</keyword>
<keyword evidence="3" id="KW-0479">Metal-binding</keyword>
<evidence type="ECO:0000313" key="7">
    <source>
        <dbReference type="Proteomes" id="UP000515154"/>
    </source>
</evidence>
<dbReference type="AlphaFoldDB" id="A0A6P7U0A3"/>
<evidence type="ECO:0000256" key="5">
    <source>
        <dbReference type="ARBA" id="ARBA00023002"/>
    </source>
</evidence>
<evidence type="ECO:0000259" key="6">
    <source>
        <dbReference type="Pfam" id="PF02900"/>
    </source>
</evidence>
<comment type="cofactor">
    <cofactor evidence="1">
        <name>Zn(2+)</name>
        <dbReference type="ChEBI" id="CHEBI:29105"/>
    </cofactor>
</comment>
<keyword evidence="7" id="KW-1185">Reference proteome</keyword>
<dbReference type="Gene3D" id="3.40.830.10">
    <property type="entry name" value="LigB-like"/>
    <property type="match status" value="1"/>
</dbReference>